<dbReference type="InterPro" id="IPR032808">
    <property type="entry name" value="DoxX"/>
</dbReference>
<dbReference type="Proteomes" id="UP001183629">
    <property type="component" value="Unassembled WGS sequence"/>
</dbReference>
<evidence type="ECO:0000256" key="3">
    <source>
        <dbReference type="ARBA" id="ARBA00022475"/>
    </source>
</evidence>
<reference evidence="8 9" key="1">
    <citation type="submission" date="2023-07" db="EMBL/GenBank/DDBJ databases">
        <title>Sequencing the genomes of 1000 actinobacteria strains.</title>
        <authorList>
            <person name="Klenk H.-P."/>
        </authorList>
    </citation>
    <scope>NUCLEOTIDE SEQUENCE [LARGE SCALE GENOMIC DNA]</scope>
    <source>
        <strain evidence="8 9">DSM 44711</strain>
    </source>
</reference>
<evidence type="ECO:0000313" key="9">
    <source>
        <dbReference type="Proteomes" id="UP001183629"/>
    </source>
</evidence>
<proteinExistence type="inferred from homology"/>
<keyword evidence="9" id="KW-1185">Reference proteome</keyword>
<comment type="similarity">
    <text evidence="2">Belongs to the DoxX family.</text>
</comment>
<dbReference type="EMBL" id="JAVDYC010000001">
    <property type="protein sequence ID" value="MDR7327870.1"/>
    <property type="molecule type" value="Genomic_DNA"/>
</dbReference>
<evidence type="ECO:0000256" key="2">
    <source>
        <dbReference type="ARBA" id="ARBA00006679"/>
    </source>
</evidence>
<feature type="transmembrane region" description="Helical" evidence="7">
    <location>
        <begin position="12"/>
        <end position="35"/>
    </location>
</feature>
<keyword evidence="6 7" id="KW-0472">Membrane</keyword>
<evidence type="ECO:0000313" key="8">
    <source>
        <dbReference type="EMBL" id="MDR7327870.1"/>
    </source>
</evidence>
<keyword evidence="4 7" id="KW-0812">Transmembrane</keyword>
<dbReference type="AlphaFoldDB" id="A0AAE4A278"/>
<dbReference type="GO" id="GO:0005886">
    <property type="term" value="C:plasma membrane"/>
    <property type="evidence" value="ECO:0007669"/>
    <property type="project" value="UniProtKB-SubCell"/>
</dbReference>
<feature type="transmembrane region" description="Helical" evidence="7">
    <location>
        <begin position="56"/>
        <end position="85"/>
    </location>
</feature>
<sequence>MMFERLSVPVTTLFRVVVGLIFAVHGAATVLGLFGGSRGTGEAVAAGTWPGWYAGVIQLVAGTLVVVGLGTRVAALLCSGSMAYAYFVVHQPDALAPVANGGESAALFCWSFFLIAVLGPGPYSLDALLTRRSRESVPALQPAA</sequence>
<feature type="transmembrane region" description="Helical" evidence="7">
    <location>
        <begin position="105"/>
        <end position="125"/>
    </location>
</feature>
<evidence type="ECO:0000256" key="5">
    <source>
        <dbReference type="ARBA" id="ARBA00022989"/>
    </source>
</evidence>
<keyword evidence="3" id="KW-1003">Cell membrane</keyword>
<comment type="caution">
    <text evidence="8">The sequence shown here is derived from an EMBL/GenBank/DDBJ whole genome shotgun (WGS) entry which is preliminary data.</text>
</comment>
<organism evidence="8 9">
    <name type="scientific">Catenuloplanes niger</name>
    <dbReference type="NCBI Taxonomy" id="587534"/>
    <lineage>
        <taxon>Bacteria</taxon>
        <taxon>Bacillati</taxon>
        <taxon>Actinomycetota</taxon>
        <taxon>Actinomycetes</taxon>
        <taxon>Micromonosporales</taxon>
        <taxon>Micromonosporaceae</taxon>
        <taxon>Catenuloplanes</taxon>
    </lineage>
</organism>
<dbReference type="PANTHER" id="PTHR33452">
    <property type="entry name" value="OXIDOREDUCTASE CATD-RELATED"/>
    <property type="match status" value="1"/>
</dbReference>
<name>A0AAE4A278_9ACTN</name>
<keyword evidence="5 7" id="KW-1133">Transmembrane helix</keyword>
<evidence type="ECO:0000256" key="7">
    <source>
        <dbReference type="SAM" id="Phobius"/>
    </source>
</evidence>
<accession>A0AAE4A278</accession>
<evidence type="ECO:0000256" key="4">
    <source>
        <dbReference type="ARBA" id="ARBA00022692"/>
    </source>
</evidence>
<dbReference type="InterPro" id="IPR051907">
    <property type="entry name" value="DoxX-like_oxidoreductase"/>
</dbReference>
<evidence type="ECO:0000256" key="1">
    <source>
        <dbReference type="ARBA" id="ARBA00004651"/>
    </source>
</evidence>
<dbReference type="PANTHER" id="PTHR33452:SF4">
    <property type="entry name" value="BLL4328 PROTEIN"/>
    <property type="match status" value="1"/>
</dbReference>
<dbReference type="RefSeq" id="WP_310428576.1">
    <property type="nucleotide sequence ID" value="NZ_JAVDYC010000001.1"/>
</dbReference>
<protein>
    <submittedName>
        <fullName evidence="8">Oxidoreductase</fullName>
    </submittedName>
</protein>
<dbReference type="Pfam" id="PF07681">
    <property type="entry name" value="DoxX"/>
    <property type="match status" value="1"/>
</dbReference>
<evidence type="ECO:0000256" key="6">
    <source>
        <dbReference type="ARBA" id="ARBA00023136"/>
    </source>
</evidence>
<gene>
    <name evidence="8" type="ORF">J2S44_008120</name>
</gene>
<comment type="subcellular location">
    <subcellularLocation>
        <location evidence="1">Cell membrane</location>
        <topology evidence="1">Multi-pass membrane protein</topology>
    </subcellularLocation>
</comment>